<dbReference type="SMART" id="SM00304">
    <property type="entry name" value="HAMP"/>
    <property type="match status" value="1"/>
</dbReference>
<dbReference type="PROSITE" id="PS50885">
    <property type="entry name" value="HAMP"/>
    <property type="match status" value="1"/>
</dbReference>
<dbReference type="GO" id="GO:0004673">
    <property type="term" value="F:protein histidine kinase activity"/>
    <property type="evidence" value="ECO:0007669"/>
    <property type="project" value="UniProtKB-EC"/>
</dbReference>
<dbReference type="Pfam" id="PF02518">
    <property type="entry name" value="HATPase_c"/>
    <property type="match status" value="1"/>
</dbReference>
<dbReference type="AlphaFoldDB" id="A0A2N6K7Y8"/>
<dbReference type="GO" id="GO:0005524">
    <property type="term" value="F:ATP binding"/>
    <property type="evidence" value="ECO:0007669"/>
    <property type="project" value="UniProtKB-KW"/>
</dbReference>
<feature type="transmembrane region" description="Helical" evidence="16">
    <location>
        <begin position="181"/>
        <end position="201"/>
    </location>
</feature>
<evidence type="ECO:0000256" key="4">
    <source>
        <dbReference type="ARBA" id="ARBA00022475"/>
    </source>
</evidence>
<comment type="catalytic activity">
    <reaction evidence="1">
        <text>ATP + protein L-histidine = ADP + protein N-phospho-L-histidine.</text>
        <dbReference type="EC" id="2.7.13.3"/>
    </reaction>
</comment>
<evidence type="ECO:0000256" key="8">
    <source>
        <dbReference type="ARBA" id="ARBA00022692"/>
    </source>
</evidence>
<keyword evidence="14 16" id="KW-0472">Membrane</keyword>
<feature type="domain" description="Histidine kinase" evidence="17">
    <location>
        <begin position="286"/>
        <end position="494"/>
    </location>
</feature>
<dbReference type="GO" id="GO:0005886">
    <property type="term" value="C:plasma membrane"/>
    <property type="evidence" value="ECO:0007669"/>
    <property type="project" value="UniProtKB-SubCell"/>
</dbReference>
<dbReference type="InterPro" id="IPR003594">
    <property type="entry name" value="HATPase_dom"/>
</dbReference>
<evidence type="ECO:0000256" key="10">
    <source>
        <dbReference type="ARBA" id="ARBA00022777"/>
    </source>
</evidence>
<dbReference type="EMBL" id="NRQW01000077">
    <property type="protein sequence ID" value="PLZ93262.1"/>
    <property type="molecule type" value="Genomic_DNA"/>
</dbReference>
<keyword evidence="20" id="KW-1185">Reference proteome</keyword>
<evidence type="ECO:0000256" key="12">
    <source>
        <dbReference type="ARBA" id="ARBA00022989"/>
    </source>
</evidence>
<comment type="caution">
    <text evidence="19">The sequence shown here is derived from an EMBL/GenBank/DDBJ whole genome shotgun (WGS) entry which is preliminary data.</text>
</comment>
<keyword evidence="15" id="KW-0807">Transducer</keyword>
<proteinExistence type="predicted"/>
<accession>A0A2N6K7Y8</accession>
<dbReference type="SUPFAM" id="SSF158472">
    <property type="entry name" value="HAMP domain-like"/>
    <property type="match status" value="1"/>
</dbReference>
<gene>
    <name evidence="19" type="ORF">CEN44_03615</name>
</gene>
<dbReference type="InterPro" id="IPR003660">
    <property type="entry name" value="HAMP_dom"/>
</dbReference>
<evidence type="ECO:0000313" key="19">
    <source>
        <dbReference type="EMBL" id="PLZ93262.1"/>
    </source>
</evidence>
<keyword evidence="5" id="KW-0488">Methylation</keyword>
<evidence type="ECO:0000256" key="6">
    <source>
        <dbReference type="ARBA" id="ARBA00022553"/>
    </source>
</evidence>
<feature type="domain" description="HAMP" evidence="18">
    <location>
        <begin position="203"/>
        <end position="255"/>
    </location>
</feature>
<evidence type="ECO:0000256" key="2">
    <source>
        <dbReference type="ARBA" id="ARBA00004236"/>
    </source>
</evidence>
<dbReference type="GO" id="GO:0000160">
    <property type="term" value="P:phosphorelay signal transduction system"/>
    <property type="evidence" value="ECO:0007669"/>
    <property type="project" value="UniProtKB-KW"/>
</dbReference>
<dbReference type="InterPro" id="IPR036890">
    <property type="entry name" value="HATPase_C_sf"/>
</dbReference>
<dbReference type="GO" id="GO:0006935">
    <property type="term" value="P:chemotaxis"/>
    <property type="evidence" value="ECO:0007669"/>
    <property type="project" value="InterPro"/>
</dbReference>
<evidence type="ECO:0000256" key="1">
    <source>
        <dbReference type="ARBA" id="ARBA00000085"/>
    </source>
</evidence>
<evidence type="ECO:0000256" key="15">
    <source>
        <dbReference type="ARBA" id="ARBA00023224"/>
    </source>
</evidence>
<dbReference type="InterPro" id="IPR005467">
    <property type="entry name" value="His_kinase_dom"/>
</dbReference>
<keyword evidence="6" id="KW-0597">Phosphoprotein</keyword>
<keyword evidence="12 16" id="KW-1133">Transmembrane helix</keyword>
<dbReference type="PANTHER" id="PTHR44936">
    <property type="entry name" value="SENSOR PROTEIN CREC"/>
    <property type="match status" value="1"/>
</dbReference>
<dbReference type="SUPFAM" id="SSF55874">
    <property type="entry name" value="ATPase domain of HSP90 chaperone/DNA topoisomerase II/histidine kinase"/>
    <property type="match status" value="1"/>
</dbReference>
<dbReference type="Gene3D" id="6.10.340.10">
    <property type="match status" value="1"/>
</dbReference>
<keyword evidence="7" id="KW-0808">Transferase</keyword>
<evidence type="ECO:0000259" key="17">
    <source>
        <dbReference type="PROSITE" id="PS50109"/>
    </source>
</evidence>
<keyword evidence="13" id="KW-0902">Two-component regulatory system</keyword>
<evidence type="ECO:0000256" key="14">
    <source>
        <dbReference type="ARBA" id="ARBA00023136"/>
    </source>
</evidence>
<dbReference type="CDD" id="cd06225">
    <property type="entry name" value="HAMP"/>
    <property type="match status" value="1"/>
</dbReference>
<keyword evidence="8 16" id="KW-0812">Transmembrane</keyword>
<dbReference type="PROSITE" id="PS50109">
    <property type="entry name" value="HIS_KIN"/>
    <property type="match status" value="1"/>
</dbReference>
<name>A0A2N6K7Y8_FISMU</name>
<keyword evidence="4" id="KW-1003">Cell membrane</keyword>
<dbReference type="Gene3D" id="3.30.565.10">
    <property type="entry name" value="Histidine kinase-like ATPase, C-terminal domain"/>
    <property type="match status" value="1"/>
</dbReference>
<evidence type="ECO:0000256" key="3">
    <source>
        <dbReference type="ARBA" id="ARBA00012438"/>
    </source>
</evidence>
<dbReference type="PANTHER" id="PTHR44936:SF10">
    <property type="entry name" value="SENSOR PROTEIN RSTB"/>
    <property type="match status" value="1"/>
</dbReference>
<comment type="subcellular location">
    <subcellularLocation>
        <location evidence="2">Cell membrane</location>
    </subcellularLocation>
</comment>
<sequence length="495" mass="55976">MNLRKKLLTIFSGLALLALASGGVTVWAIAAWHASEDNLQDHYQRSLLLQQVRAATFRALKEVPDRVITDDDDAEEEFEESLEPVEEDFQRWAKLADNEAERQQLQEVRDTYNQLIQNARVVFNLMEAGRQDEAFRFMEEQLEEEDFEEFQEVTEEAVASDQKIRQRIRQQTRNTRQTAQLVLMISAFGIVSLILLLFAYLNSDLFAPLREAEQALDDVARGNFKRRLDEERKDELGMLNRAFNRMTSAIAQREQVMGLMATTSQGTDNSTDTDWRNLPSRLTLHTLVSQLRSRVSQLYSSATDNNVNVAVEQKQELIPQLDQLLQAISRVTEFGFPLDLNLARTDIRALLYEVLLRFHDEFVRRSVSFELQVAPEVTHAVVDRLKLREALGELIRNSLSALPEVGGSLGVRSSLTTGANDATELLIEVADDGAGSEQPLINQAFLTFDDSSKQRPSVGLKLTKAIVEEHGGSLTINSKPGLGTHIQIRLPLREE</sequence>
<protein>
    <recommendedName>
        <fullName evidence="3">histidine kinase</fullName>
        <ecNumber evidence="3">2.7.13.3</ecNumber>
    </recommendedName>
</protein>
<dbReference type="Pfam" id="PF00672">
    <property type="entry name" value="HAMP"/>
    <property type="match status" value="1"/>
</dbReference>
<evidence type="ECO:0000256" key="7">
    <source>
        <dbReference type="ARBA" id="ARBA00022679"/>
    </source>
</evidence>
<keyword evidence="9" id="KW-0547">Nucleotide-binding</keyword>
<dbReference type="PRINTS" id="PR00344">
    <property type="entry name" value="BCTRLSENSOR"/>
</dbReference>
<evidence type="ECO:0000313" key="20">
    <source>
        <dbReference type="Proteomes" id="UP000235036"/>
    </source>
</evidence>
<evidence type="ECO:0000256" key="9">
    <source>
        <dbReference type="ARBA" id="ARBA00022741"/>
    </source>
</evidence>
<dbReference type="Pfam" id="PF02203">
    <property type="entry name" value="TarH"/>
    <property type="match status" value="1"/>
</dbReference>
<dbReference type="InterPro" id="IPR003122">
    <property type="entry name" value="Tar_rcpt_lig-bd"/>
</dbReference>
<evidence type="ECO:0000256" key="13">
    <source>
        <dbReference type="ARBA" id="ARBA00023012"/>
    </source>
</evidence>
<dbReference type="SMART" id="SM00387">
    <property type="entry name" value="HATPase_c"/>
    <property type="match status" value="1"/>
</dbReference>
<evidence type="ECO:0000256" key="11">
    <source>
        <dbReference type="ARBA" id="ARBA00022840"/>
    </source>
</evidence>
<keyword evidence="10 19" id="KW-0418">Kinase</keyword>
<dbReference type="RefSeq" id="WP_102204872.1">
    <property type="nucleotide sequence ID" value="NZ_CAWNVR010000006.1"/>
</dbReference>
<dbReference type="Proteomes" id="UP000235036">
    <property type="component" value="Unassembled WGS sequence"/>
</dbReference>
<reference evidence="19 20" key="1">
    <citation type="submission" date="2017-08" db="EMBL/GenBank/DDBJ databases">
        <title>Genomes of Fischerella (Mastigocladus) sp. strains.</title>
        <authorList>
            <person name="Miller S.R."/>
        </authorList>
    </citation>
    <scope>NUCLEOTIDE SEQUENCE [LARGE SCALE GENOMIC DNA]</scope>
    <source>
        <strain evidence="19 20">CCMEE 5323</strain>
    </source>
</reference>
<evidence type="ECO:0000256" key="16">
    <source>
        <dbReference type="SAM" id="Phobius"/>
    </source>
</evidence>
<evidence type="ECO:0000259" key="18">
    <source>
        <dbReference type="PROSITE" id="PS50885"/>
    </source>
</evidence>
<organism evidence="19 20">
    <name type="scientific">Fischerella muscicola CCMEE 5323</name>
    <dbReference type="NCBI Taxonomy" id="2019572"/>
    <lineage>
        <taxon>Bacteria</taxon>
        <taxon>Bacillati</taxon>
        <taxon>Cyanobacteriota</taxon>
        <taxon>Cyanophyceae</taxon>
        <taxon>Nostocales</taxon>
        <taxon>Hapalosiphonaceae</taxon>
        <taxon>Fischerella</taxon>
    </lineage>
</organism>
<dbReference type="EC" id="2.7.13.3" evidence="3"/>
<evidence type="ECO:0000256" key="5">
    <source>
        <dbReference type="ARBA" id="ARBA00022481"/>
    </source>
</evidence>
<dbReference type="InterPro" id="IPR050980">
    <property type="entry name" value="2C_sensor_his_kinase"/>
</dbReference>
<dbReference type="InterPro" id="IPR004358">
    <property type="entry name" value="Sig_transdc_His_kin-like_C"/>
</dbReference>
<keyword evidence="11" id="KW-0067">ATP-binding</keyword>